<proteinExistence type="predicted"/>
<organism evidence="2 3">
    <name type="scientific">Streptomyces misionensis</name>
    <dbReference type="NCBI Taxonomy" id="67331"/>
    <lineage>
        <taxon>Bacteria</taxon>
        <taxon>Bacillati</taxon>
        <taxon>Actinomycetota</taxon>
        <taxon>Actinomycetes</taxon>
        <taxon>Kitasatosporales</taxon>
        <taxon>Streptomycetaceae</taxon>
        <taxon>Streptomyces</taxon>
    </lineage>
</organism>
<name>A0A1H4X222_9ACTN</name>
<feature type="compositionally biased region" description="Low complexity" evidence="1">
    <location>
        <begin position="53"/>
        <end position="63"/>
    </location>
</feature>
<sequence>MLPCGASGTAEPPRASGPFEVSSAGASAVRGNWLPPAINAVFASGATAGGLGAPSSASLSGGANTVAGNGTERSSSSPAPPFVSVPAQGVAPSGTPAGAEPPKEPTDSADSPESPESAKSPESEAAPCGRRSPIPSLSAASCNHSGGVNRNDV</sequence>
<feature type="compositionally biased region" description="Polar residues" evidence="1">
    <location>
        <begin position="138"/>
        <end position="153"/>
    </location>
</feature>
<gene>
    <name evidence="2" type="ORF">SAMN04490357_3475</name>
</gene>
<evidence type="ECO:0000313" key="2">
    <source>
        <dbReference type="EMBL" id="SEC99280.1"/>
    </source>
</evidence>
<feature type="compositionally biased region" description="Low complexity" evidence="1">
    <location>
        <begin position="108"/>
        <end position="127"/>
    </location>
</feature>
<reference evidence="2 3" key="1">
    <citation type="submission" date="2016-10" db="EMBL/GenBank/DDBJ databases">
        <authorList>
            <person name="de Groot N.N."/>
        </authorList>
    </citation>
    <scope>NUCLEOTIDE SEQUENCE [LARGE SCALE GENOMIC DNA]</scope>
    <source>
        <strain evidence="2 3">DSM 40306</strain>
    </source>
</reference>
<dbReference type="EMBL" id="FNTD01000004">
    <property type="protein sequence ID" value="SEC99280.1"/>
    <property type="molecule type" value="Genomic_DNA"/>
</dbReference>
<dbReference type="AlphaFoldDB" id="A0A1H4X222"/>
<dbReference type="Proteomes" id="UP000182375">
    <property type="component" value="Unassembled WGS sequence"/>
</dbReference>
<evidence type="ECO:0000313" key="3">
    <source>
        <dbReference type="Proteomes" id="UP000182375"/>
    </source>
</evidence>
<evidence type="ECO:0000256" key="1">
    <source>
        <dbReference type="SAM" id="MobiDB-lite"/>
    </source>
</evidence>
<protein>
    <submittedName>
        <fullName evidence="2">Uncharacterized protein</fullName>
    </submittedName>
</protein>
<feature type="region of interest" description="Disordered" evidence="1">
    <location>
        <begin position="1"/>
        <end position="26"/>
    </location>
</feature>
<feature type="region of interest" description="Disordered" evidence="1">
    <location>
        <begin position="46"/>
        <end position="153"/>
    </location>
</feature>
<accession>A0A1H4X222</accession>